<evidence type="ECO:0000256" key="2">
    <source>
        <dbReference type="SAM" id="SignalP"/>
    </source>
</evidence>
<keyword evidence="2" id="KW-0732">Signal</keyword>
<name>A0A6I6IWH6_9RHOB</name>
<dbReference type="EMBL" id="CP034348">
    <property type="protein sequence ID" value="QGX99787.1"/>
    <property type="molecule type" value="Genomic_DNA"/>
</dbReference>
<proteinExistence type="predicted"/>
<dbReference type="PROSITE" id="PS51257">
    <property type="entry name" value="PROKAR_LIPOPROTEIN"/>
    <property type="match status" value="1"/>
</dbReference>
<gene>
    <name evidence="3" type="ORF">EI983_16540</name>
</gene>
<dbReference type="KEGG" id="rom:EI983_16540"/>
<dbReference type="InterPro" id="IPR021395">
    <property type="entry name" value="DUF3035"/>
</dbReference>
<feature type="compositionally biased region" description="Polar residues" evidence="1">
    <location>
        <begin position="58"/>
        <end position="73"/>
    </location>
</feature>
<evidence type="ECO:0000256" key="1">
    <source>
        <dbReference type="SAM" id="MobiDB-lite"/>
    </source>
</evidence>
<feature type="signal peptide" evidence="2">
    <location>
        <begin position="1"/>
        <end position="21"/>
    </location>
</feature>
<evidence type="ECO:0000313" key="4">
    <source>
        <dbReference type="Proteomes" id="UP000428330"/>
    </source>
</evidence>
<evidence type="ECO:0000313" key="3">
    <source>
        <dbReference type="EMBL" id="QGX99787.1"/>
    </source>
</evidence>
<dbReference type="AlphaFoldDB" id="A0A6I6IWH6"/>
<dbReference type="OrthoDB" id="7876689at2"/>
<reference evidence="4" key="1">
    <citation type="submission" date="2018-12" db="EMBL/GenBank/DDBJ databases">
        <title>Complete genome sequence of Roseovarius sp. MME-070.</title>
        <authorList>
            <person name="Nam Y.-D."/>
            <person name="Kang J."/>
            <person name="Chung W.-H."/>
            <person name="Park Y.S."/>
        </authorList>
    </citation>
    <scope>NUCLEOTIDE SEQUENCE [LARGE SCALE GENOMIC DNA]</scope>
    <source>
        <strain evidence="4">MME-070</strain>
    </source>
</reference>
<feature type="region of interest" description="Disordered" evidence="1">
    <location>
        <begin position="34"/>
        <end position="76"/>
    </location>
</feature>
<dbReference type="Pfam" id="PF11233">
    <property type="entry name" value="DUF3035"/>
    <property type="match status" value="1"/>
</dbReference>
<organism evidence="3 4">
    <name type="scientific">Roseovarius faecimaris</name>
    <dbReference type="NCBI Taxonomy" id="2494550"/>
    <lineage>
        <taxon>Bacteria</taxon>
        <taxon>Pseudomonadati</taxon>
        <taxon>Pseudomonadota</taxon>
        <taxon>Alphaproteobacteria</taxon>
        <taxon>Rhodobacterales</taxon>
        <taxon>Roseobacteraceae</taxon>
        <taxon>Roseovarius</taxon>
    </lineage>
</organism>
<feature type="chain" id="PRO_5026061227" evidence="2">
    <location>
        <begin position="22"/>
        <end position="175"/>
    </location>
</feature>
<dbReference type="Proteomes" id="UP000428330">
    <property type="component" value="Chromosome"/>
</dbReference>
<sequence length="175" mass="18947">MRMPRNALILSVLVLSLAACGQRDKDIQLRKIKHTGNGPDEFSIIPGKPLQPPEDFSSLPTPTPGGSNLTDQNPRGDGVAALGGNPGALVASGVSSADGALVNYTGRYGTAANIRETLRVEDKEVRRRHGRVNILNIGPNDDYTNAYRRQWLDAYAEYERLRRAGVTTPSAPPEE</sequence>
<dbReference type="RefSeq" id="WP_157708468.1">
    <property type="nucleotide sequence ID" value="NZ_CP034348.1"/>
</dbReference>
<protein>
    <submittedName>
        <fullName evidence="3">DUF3035 domain-containing protein</fullName>
    </submittedName>
</protein>
<accession>A0A6I6IWH6</accession>
<keyword evidence="4" id="KW-1185">Reference proteome</keyword>